<evidence type="ECO:0000256" key="4">
    <source>
        <dbReference type="ARBA" id="ARBA00022692"/>
    </source>
</evidence>
<dbReference type="AlphaFoldDB" id="A0A2T9XY38"/>
<organism evidence="13 14">
    <name type="scientific">Furculomyces boomerangus</name>
    <dbReference type="NCBI Taxonomy" id="61424"/>
    <lineage>
        <taxon>Eukaryota</taxon>
        <taxon>Fungi</taxon>
        <taxon>Fungi incertae sedis</taxon>
        <taxon>Zoopagomycota</taxon>
        <taxon>Kickxellomycotina</taxon>
        <taxon>Harpellomycetes</taxon>
        <taxon>Harpellales</taxon>
        <taxon>Harpellaceae</taxon>
        <taxon>Furculomyces</taxon>
    </lineage>
</organism>
<dbReference type="PANTHER" id="PTHR12504:SF0">
    <property type="entry name" value="MITOCHONDRIAL IMPORT RECEPTOR SUBUNIT TOM22 HOMOLOG"/>
    <property type="match status" value="1"/>
</dbReference>
<dbReference type="GO" id="GO:0006886">
    <property type="term" value="P:intracellular protein transport"/>
    <property type="evidence" value="ECO:0007669"/>
    <property type="project" value="InterPro"/>
</dbReference>
<keyword evidence="14" id="KW-1185">Reference proteome</keyword>
<feature type="region of interest" description="Disordered" evidence="12">
    <location>
        <begin position="1"/>
        <end position="41"/>
    </location>
</feature>
<keyword evidence="5" id="KW-1000">Mitochondrion outer membrane</keyword>
<keyword evidence="3" id="KW-0813">Transport</keyword>
<evidence type="ECO:0008006" key="15">
    <source>
        <dbReference type="Google" id="ProtNLM"/>
    </source>
</evidence>
<comment type="caution">
    <text evidence="13">The sequence shown here is derived from an EMBL/GenBank/DDBJ whole genome shotgun (WGS) entry which is preliminary data.</text>
</comment>
<dbReference type="GO" id="GO:0005741">
    <property type="term" value="C:mitochondrial outer membrane"/>
    <property type="evidence" value="ECO:0007669"/>
    <property type="project" value="UniProtKB-SubCell"/>
</dbReference>
<evidence type="ECO:0000256" key="5">
    <source>
        <dbReference type="ARBA" id="ARBA00022787"/>
    </source>
</evidence>
<keyword evidence="8" id="KW-0811">Translocation</keyword>
<evidence type="ECO:0000313" key="14">
    <source>
        <dbReference type="Proteomes" id="UP000245699"/>
    </source>
</evidence>
<reference evidence="13 14" key="1">
    <citation type="journal article" date="2018" name="MBio">
        <title>Comparative Genomics Reveals the Core Gene Toolbox for the Fungus-Insect Symbiosis.</title>
        <authorList>
            <person name="Wang Y."/>
            <person name="Stata M."/>
            <person name="Wang W."/>
            <person name="Stajich J.E."/>
            <person name="White M.M."/>
            <person name="Moncalvo J.M."/>
        </authorList>
    </citation>
    <scope>NUCLEOTIDE SEQUENCE [LARGE SCALE GENOMIC DNA]</scope>
    <source>
        <strain evidence="13 14">AUS-77-4</strain>
    </source>
</reference>
<dbReference type="Proteomes" id="UP000245699">
    <property type="component" value="Unassembled WGS sequence"/>
</dbReference>
<dbReference type="EMBL" id="MBFT01001175">
    <property type="protein sequence ID" value="PVU85009.1"/>
    <property type="molecule type" value="Genomic_DNA"/>
</dbReference>
<evidence type="ECO:0000256" key="8">
    <source>
        <dbReference type="ARBA" id="ARBA00023010"/>
    </source>
</evidence>
<comment type="subcellular location">
    <subcellularLocation>
        <location evidence="1">Mitochondrion outer membrane</location>
        <topology evidence="1">Single-pass membrane protein</topology>
    </subcellularLocation>
</comment>
<evidence type="ECO:0000313" key="13">
    <source>
        <dbReference type="EMBL" id="PVU85009.1"/>
    </source>
</evidence>
<proteinExistence type="inferred from homology"/>
<dbReference type="InterPro" id="IPR005683">
    <property type="entry name" value="Tom22"/>
</dbReference>
<evidence type="ECO:0000256" key="12">
    <source>
        <dbReference type="SAM" id="MobiDB-lite"/>
    </source>
</evidence>
<dbReference type="PANTHER" id="PTHR12504">
    <property type="entry name" value="MITOCHONDRIAL IMPORT RECEPTOR SUBUNIT TOM22"/>
    <property type="match status" value="1"/>
</dbReference>
<evidence type="ECO:0000256" key="6">
    <source>
        <dbReference type="ARBA" id="ARBA00022927"/>
    </source>
</evidence>
<keyword evidence="7" id="KW-1133">Transmembrane helix</keyword>
<keyword evidence="6" id="KW-0653">Protein transport</keyword>
<keyword evidence="11" id="KW-0675">Receptor</keyword>
<name>A0A2T9XY38_9FUNG</name>
<keyword evidence="4" id="KW-0812">Transmembrane</keyword>
<accession>A0A2T9XY38</accession>
<dbReference type="Pfam" id="PF04281">
    <property type="entry name" value="Tom22"/>
    <property type="match status" value="1"/>
</dbReference>
<feature type="compositionally biased region" description="Acidic residues" evidence="12">
    <location>
        <begin position="17"/>
        <end position="41"/>
    </location>
</feature>
<evidence type="ECO:0000256" key="7">
    <source>
        <dbReference type="ARBA" id="ARBA00022989"/>
    </source>
</evidence>
<evidence type="ECO:0000256" key="10">
    <source>
        <dbReference type="ARBA" id="ARBA00023136"/>
    </source>
</evidence>
<evidence type="ECO:0000256" key="2">
    <source>
        <dbReference type="ARBA" id="ARBA00009874"/>
    </source>
</evidence>
<evidence type="ECO:0000256" key="1">
    <source>
        <dbReference type="ARBA" id="ARBA00004572"/>
    </source>
</evidence>
<keyword evidence="9" id="KW-0496">Mitochondrion</keyword>
<gene>
    <name evidence="13" type="ORF">BB559_007255</name>
</gene>
<keyword evidence="10" id="KW-0472">Membrane</keyword>
<protein>
    <recommendedName>
        <fullName evidence="15">Mitochondrial import receptor subunit TOM22</fullName>
    </recommendedName>
</protein>
<evidence type="ECO:0000256" key="11">
    <source>
        <dbReference type="ARBA" id="ARBA00023170"/>
    </source>
</evidence>
<sequence>MVEIKELAEGANVDSDFVTDSEHSEEEYEDSDFEDEEDEDLGLDDETLIERLYALKDVIPSSTRTRVSNFTSNIISSTQALYNISGKLAWFLSTTALLVVFPLALESDKEQVMIQYEKEQQMMQQQASAIPGISPSGLPMPGVSN</sequence>
<dbReference type="STRING" id="61424.A0A2T9XY38"/>
<dbReference type="OrthoDB" id="10016939at2759"/>
<comment type="similarity">
    <text evidence="2">Belongs to the Tom22 family.</text>
</comment>
<evidence type="ECO:0000256" key="9">
    <source>
        <dbReference type="ARBA" id="ARBA00023128"/>
    </source>
</evidence>
<evidence type="ECO:0000256" key="3">
    <source>
        <dbReference type="ARBA" id="ARBA00022448"/>
    </source>
</evidence>
<dbReference type="CDD" id="cd22884">
    <property type="entry name" value="TOM22"/>
    <property type="match status" value="1"/>
</dbReference>